<evidence type="ECO:0000256" key="1">
    <source>
        <dbReference type="SAM" id="Phobius"/>
    </source>
</evidence>
<protein>
    <submittedName>
        <fullName evidence="2">Uncharacterized protein</fullName>
    </submittedName>
</protein>
<keyword evidence="1" id="KW-1133">Transmembrane helix</keyword>
<gene>
    <name evidence="2" type="ORF">CLV30_12472</name>
</gene>
<dbReference type="RefSeq" id="WP_165358591.1">
    <property type="nucleotide sequence ID" value="NZ_PYGE01000024.1"/>
</dbReference>
<comment type="caution">
    <text evidence="2">The sequence shown here is derived from an EMBL/GenBank/DDBJ whole genome shotgun (WGS) entry which is preliminary data.</text>
</comment>
<accession>A0A2P8DID1</accession>
<feature type="transmembrane region" description="Helical" evidence="1">
    <location>
        <begin position="6"/>
        <end position="28"/>
    </location>
</feature>
<evidence type="ECO:0000313" key="3">
    <source>
        <dbReference type="Proteomes" id="UP000243528"/>
    </source>
</evidence>
<sequence>MSEQTIAMAFAGFAVLATLVSWVFYLVVGKSLWDMRKFFRGKPGDRDHSRENQ</sequence>
<dbReference type="Proteomes" id="UP000243528">
    <property type="component" value="Unassembled WGS sequence"/>
</dbReference>
<dbReference type="EMBL" id="PYGE01000024">
    <property type="protein sequence ID" value="PSK96984.1"/>
    <property type="molecule type" value="Genomic_DNA"/>
</dbReference>
<keyword evidence="1" id="KW-0812">Transmembrane</keyword>
<evidence type="ECO:0000313" key="2">
    <source>
        <dbReference type="EMBL" id="PSK96984.1"/>
    </source>
</evidence>
<proteinExistence type="predicted"/>
<name>A0A2P8DID1_9ACTN</name>
<dbReference type="AlphaFoldDB" id="A0A2P8DID1"/>
<organism evidence="2 3">
    <name type="scientific">Haloactinopolyspora alba</name>
    <dbReference type="NCBI Taxonomy" id="648780"/>
    <lineage>
        <taxon>Bacteria</taxon>
        <taxon>Bacillati</taxon>
        <taxon>Actinomycetota</taxon>
        <taxon>Actinomycetes</taxon>
        <taxon>Jiangellales</taxon>
        <taxon>Jiangellaceae</taxon>
        <taxon>Haloactinopolyspora</taxon>
    </lineage>
</organism>
<keyword evidence="3" id="KW-1185">Reference proteome</keyword>
<keyword evidence="1" id="KW-0472">Membrane</keyword>
<reference evidence="2 3" key="1">
    <citation type="submission" date="2018-03" db="EMBL/GenBank/DDBJ databases">
        <title>Genomic Encyclopedia of Archaeal and Bacterial Type Strains, Phase II (KMG-II): from individual species to whole genera.</title>
        <authorList>
            <person name="Goeker M."/>
        </authorList>
    </citation>
    <scope>NUCLEOTIDE SEQUENCE [LARGE SCALE GENOMIC DNA]</scope>
    <source>
        <strain evidence="2 3">DSM 45211</strain>
    </source>
</reference>